<dbReference type="OrthoDB" id="9794684at2"/>
<proteinExistence type="inferred from homology"/>
<dbReference type="InterPro" id="IPR035906">
    <property type="entry name" value="MetI-like_sf"/>
</dbReference>
<evidence type="ECO:0000256" key="3">
    <source>
        <dbReference type="ARBA" id="ARBA00022475"/>
    </source>
</evidence>
<evidence type="ECO:0000256" key="5">
    <source>
        <dbReference type="ARBA" id="ARBA00022989"/>
    </source>
</evidence>
<reference evidence="9 12" key="2">
    <citation type="submission" date="2019-07" db="EMBL/GenBank/DDBJ databases">
        <title>Whole genome shotgun sequence of Enterococcus thailandicus NBRC 101867.</title>
        <authorList>
            <person name="Hosoyama A."/>
            <person name="Uohara A."/>
            <person name="Ohji S."/>
            <person name="Ichikawa N."/>
        </authorList>
    </citation>
    <scope>NUCLEOTIDE SEQUENCE [LARGE SCALE GENOMIC DNA]</scope>
    <source>
        <strain evidence="9 12">NBRC 101867</strain>
    </source>
</reference>
<dbReference type="Proteomes" id="UP000078516">
    <property type="component" value="Unassembled WGS sequence"/>
</dbReference>
<comment type="similarity">
    <text evidence="7">Belongs to the binding-protein-dependent transport system permease family.</text>
</comment>
<feature type="transmembrane region" description="Helical" evidence="7">
    <location>
        <begin position="153"/>
        <end position="174"/>
    </location>
</feature>
<dbReference type="KEGG" id="eth:CK496_09240"/>
<evidence type="ECO:0000256" key="2">
    <source>
        <dbReference type="ARBA" id="ARBA00022448"/>
    </source>
</evidence>
<comment type="caution">
    <text evidence="10">The sequence shown here is derived from an EMBL/GenBank/DDBJ whole genome shotgun (WGS) entry which is preliminary data.</text>
</comment>
<comment type="subcellular location">
    <subcellularLocation>
        <location evidence="1 7">Cell membrane</location>
        <topology evidence="1 7">Multi-pass membrane protein</topology>
    </subcellularLocation>
</comment>
<dbReference type="PROSITE" id="PS50928">
    <property type="entry name" value="ABC_TM1"/>
    <property type="match status" value="1"/>
</dbReference>
<evidence type="ECO:0000259" key="8">
    <source>
        <dbReference type="PROSITE" id="PS50928"/>
    </source>
</evidence>
<dbReference type="AlphaFoldDB" id="A0A179EUF9"/>
<feature type="transmembrane region" description="Helical" evidence="7">
    <location>
        <begin position="23"/>
        <end position="47"/>
    </location>
</feature>
<gene>
    <name evidence="10" type="ORF">A6E74_00225</name>
    <name evidence="9" type="ORF">ETH01_08740</name>
</gene>
<keyword evidence="5 7" id="KW-1133">Transmembrane helix</keyword>
<evidence type="ECO:0000256" key="7">
    <source>
        <dbReference type="RuleBase" id="RU363032"/>
    </source>
</evidence>
<dbReference type="GeneID" id="77487824"/>
<sequence>MEKRKLSLSKPKSNVVQDKDSKIFNFVNVLLLLVFTIMIIVPVWNIVASSFASSDALAKGDFVFWPSEISMDNYRKVLGDSSMWQALIISIGKTVLGVLAHTAFCAIMAYALSKRNLKGRNLYSTMGIITMFFSGGMIPTYLLIKSLGLLNTFWVYIIPALLSYYDVIILMNFFRDVPTSLEESAKIDGASDWGVFLKIFVPLSKPALATIALFHGVWQWNDFMTAKLYVTDKALYPLQMKLYEIITQSQAASQQGLNAAVEISTTSKGVQLATIVVTTVPILIIYPLLQKHFISGMMLGAVKE</sequence>
<accession>A0A179EUF9</accession>
<reference evidence="10 11" key="1">
    <citation type="submission" date="2016-04" db="EMBL/GenBank/DDBJ databases">
        <title>Draft genome of an Enterococcus thailandicus strain isolated from bovine feces.</title>
        <authorList>
            <person name="Beukers A.G."/>
            <person name="Zaheer R."/>
            <person name="Goji N."/>
            <person name="Cook S.R."/>
            <person name="Amoako K."/>
            <person name="Chaves A.V."/>
            <person name="Ward M.P."/>
            <person name="Mcallister T.A."/>
        </authorList>
    </citation>
    <scope>NUCLEOTIDE SEQUENCE [LARGE SCALE GENOMIC DNA]</scope>
    <source>
        <strain evidence="10 11">F0711D 46</strain>
    </source>
</reference>
<keyword evidence="4 7" id="KW-0812">Transmembrane</keyword>
<dbReference type="Gene3D" id="1.10.3720.10">
    <property type="entry name" value="MetI-like"/>
    <property type="match status" value="1"/>
</dbReference>
<feature type="domain" description="ABC transmembrane type-1" evidence="8">
    <location>
        <begin position="87"/>
        <end position="289"/>
    </location>
</feature>
<dbReference type="SUPFAM" id="SSF161098">
    <property type="entry name" value="MetI-like"/>
    <property type="match status" value="1"/>
</dbReference>
<dbReference type="PATRIC" id="fig|417368.6.peg.998"/>
<feature type="transmembrane region" description="Helical" evidence="7">
    <location>
        <begin position="270"/>
        <end position="289"/>
    </location>
</feature>
<feature type="transmembrane region" description="Helical" evidence="7">
    <location>
        <begin position="122"/>
        <end position="141"/>
    </location>
</feature>
<feature type="transmembrane region" description="Helical" evidence="7">
    <location>
        <begin position="83"/>
        <end position="110"/>
    </location>
</feature>
<evidence type="ECO:0000256" key="6">
    <source>
        <dbReference type="ARBA" id="ARBA00023136"/>
    </source>
</evidence>
<feature type="transmembrane region" description="Helical" evidence="7">
    <location>
        <begin position="195"/>
        <end position="218"/>
    </location>
</feature>
<evidence type="ECO:0000313" key="11">
    <source>
        <dbReference type="Proteomes" id="UP000078516"/>
    </source>
</evidence>
<dbReference type="InterPro" id="IPR000515">
    <property type="entry name" value="MetI-like"/>
</dbReference>
<evidence type="ECO:0000256" key="4">
    <source>
        <dbReference type="ARBA" id="ARBA00022692"/>
    </source>
</evidence>
<dbReference type="EMBL" id="LWMN01000001">
    <property type="protein sequence ID" value="OAQ56834.1"/>
    <property type="molecule type" value="Genomic_DNA"/>
</dbReference>
<dbReference type="GO" id="GO:0055085">
    <property type="term" value="P:transmembrane transport"/>
    <property type="evidence" value="ECO:0007669"/>
    <property type="project" value="InterPro"/>
</dbReference>
<dbReference type="EMBL" id="BJUG01000003">
    <property type="protein sequence ID" value="GEK36587.1"/>
    <property type="molecule type" value="Genomic_DNA"/>
</dbReference>
<protein>
    <submittedName>
        <fullName evidence="10">ABC transporter permease</fullName>
    </submittedName>
</protein>
<evidence type="ECO:0000313" key="9">
    <source>
        <dbReference type="EMBL" id="GEK36587.1"/>
    </source>
</evidence>
<dbReference type="Pfam" id="PF00528">
    <property type="entry name" value="BPD_transp_1"/>
    <property type="match status" value="1"/>
</dbReference>
<keyword evidence="6 7" id="KW-0472">Membrane</keyword>
<dbReference type="PANTHER" id="PTHR43744">
    <property type="entry name" value="ABC TRANSPORTER PERMEASE PROTEIN MG189-RELATED-RELATED"/>
    <property type="match status" value="1"/>
</dbReference>
<keyword evidence="2 7" id="KW-0813">Transport</keyword>
<evidence type="ECO:0000313" key="12">
    <source>
        <dbReference type="Proteomes" id="UP000321361"/>
    </source>
</evidence>
<name>A0A179EUF9_ENTTH</name>
<dbReference type="CDD" id="cd06261">
    <property type="entry name" value="TM_PBP2"/>
    <property type="match status" value="1"/>
</dbReference>
<evidence type="ECO:0000313" key="10">
    <source>
        <dbReference type="EMBL" id="OAQ56834.1"/>
    </source>
</evidence>
<keyword evidence="3" id="KW-1003">Cell membrane</keyword>
<dbReference type="Proteomes" id="UP000321361">
    <property type="component" value="Unassembled WGS sequence"/>
</dbReference>
<dbReference type="RefSeq" id="WP_067480314.1">
    <property type="nucleotide sequence ID" value="NZ_BJUG01000003.1"/>
</dbReference>
<dbReference type="PANTHER" id="PTHR43744:SF9">
    <property type="entry name" value="POLYGALACTURONAN_RHAMNOGALACTURONAN TRANSPORT SYSTEM PERMEASE PROTEIN YTCP"/>
    <property type="match status" value="1"/>
</dbReference>
<organism evidence="10 11">
    <name type="scientific">Enterococcus thailandicus</name>
    <dbReference type="NCBI Taxonomy" id="417368"/>
    <lineage>
        <taxon>Bacteria</taxon>
        <taxon>Bacillati</taxon>
        <taxon>Bacillota</taxon>
        <taxon>Bacilli</taxon>
        <taxon>Lactobacillales</taxon>
        <taxon>Enterococcaceae</taxon>
        <taxon>Enterococcus</taxon>
    </lineage>
</organism>
<evidence type="ECO:0000256" key="1">
    <source>
        <dbReference type="ARBA" id="ARBA00004651"/>
    </source>
</evidence>
<keyword evidence="11" id="KW-1185">Reference proteome</keyword>
<dbReference type="GO" id="GO:0005886">
    <property type="term" value="C:plasma membrane"/>
    <property type="evidence" value="ECO:0007669"/>
    <property type="project" value="UniProtKB-SubCell"/>
</dbReference>